<keyword evidence="3 9" id="KW-0808">Transferase</keyword>
<feature type="transmembrane region" description="Helical" evidence="7">
    <location>
        <begin position="12"/>
        <end position="29"/>
    </location>
</feature>
<dbReference type="EMBL" id="FYEH01000001">
    <property type="protein sequence ID" value="SNB54587.1"/>
    <property type="molecule type" value="Genomic_DNA"/>
</dbReference>
<evidence type="ECO:0000256" key="1">
    <source>
        <dbReference type="ARBA" id="ARBA00005189"/>
    </source>
</evidence>
<feature type="region of interest" description="Disordered" evidence="6">
    <location>
        <begin position="256"/>
        <end position="284"/>
    </location>
</feature>
<evidence type="ECO:0000256" key="6">
    <source>
        <dbReference type="SAM" id="MobiDB-lite"/>
    </source>
</evidence>
<evidence type="ECO:0000259" key="8">
    <source>
        <dbReference type="SMART" id="SM00563"/>
    </source>
</evidence>
<accession>A0A212Q5G5</accession>
<dbReference type="CDD" id="cd07989">
    <property type="entry name" value="LPLAT_AGPAT-like"/>
    <property type="match status" value="1"/>
</dbReference>
<keyword evidence="2" id="KW-0444">Lipid biosynthesis</keyword>
<evidence type="ECO:0000256" key="3">
    <source>
        <dbReference type="ARBA" id="ARBA00022679"/>
    </source>
</evidence>
<keyword evidence="7" id="KW-0472">Membrane</keyword>
<feature type="compositionally biased region" description="Basic and acidic residues" evidence="6">
    <location>
        <begin position="269"/>
        <end position="284"/>
    </location>
</feature>
<dbReference type="RefSeq" id="WP_088559722.1">
    <property type="nucleotide sequence ID" value="NZ_FYEH01000001.1"/>
</dbReference>
<gene>
    <name evidence="9" type="ORF">SAMN07250955_101428</name>
</gene>
<proteinExistence type="predicted"/>
<dbReference type="SMART" id="SM00563">
    <property type="entry name" value="PlsC"/>
    <property type="match status" value="1"/>
</dbReference>
<keyword evidence="5 9" id="KW-0012">Acyltransferase</keyword>
<dbReference type="PANTHER" id="PTHR10434">
    <property type="entry name" value="1-ACYL-SN-GLYCEROL-3-PHOSPHATE ACYLTRANSFERASE"/>
    <property type="match status" value="1"/>
</dbReference>
<dbReference type="AlphaFoldDB" id="A0A212Q5G5"/>
<dbReference type="Proteomes" id="UP000197065">
    <property type="component" value="Unassembled WGS sequence"/>
</dbReference>
<protein>
    <submittedName>
        <fullName evidence="9">Lyso-ornithine lipid acyltransferase</fullName>
    </submittedName>
</protein>
<keyword evidence="7" id="KW-0812">Transmembrane</keyword>
<comment type="pathway">
    <text evidence="1">Lipid metabolism.</text>
</comment>
<dbReference type="SUPFAM" id="SSF69593">
    <property type="entry name" value="Glycerol-3-phosphate (1)-acyltransferase"/>
    <property type="match status" value="1"/>
</dbReference>
<keyword evidence="10" id="KW-1185">Reference proteome</keyword>
<dbReference type="Pfam" id="PF01553">
    <property type="entry name" value="Acyltransferase"/>
    <property type="match status" value="1"/>
</dbReference>
<reference evidence="9 10" key="1">
    <citation type="submission" date="2017-06" db="EMBL/GenBank/DDBJ databases">
        <authorList>
            <person name="Kim H.J."/>
            <person name="Triplett B.A."/>
        </authorList>
    </citation>
    <scope>NUCLEOTIDE SEQUENCE [LARGE SCALE GENOMIC DNA]</scope>
    <source>
        <strain evidence="9 10">B29T1</strain>
    </source>
</reference>
<evidence type="ECO:0000313" key="10">
    <source>
        <dbReference type="Proteomes" id="UP000197065"/>
    </source>
</evidence>
<organism evidence="9 10">
    <name type="scientific">Arboricoccus pini</name>
    <dbReference type="NCBI Taxonomy" id="1963835"/>
    <lineage>
        <taxon>Bacteria</taxon>
        <taxon>Pseudomonadati</taxon>
        <taxon>Pseudomonadota</taxon>
        <taxon>Alphaproteobacteria</taxon>
        <taxon>Geminicoccales</taxon>
        <taxon>Geminicoccaceae</taxon>
        <taxon>Arboricoccus</taxon>
    </lineage>
</organism>
<dbReference type="PANTHER" id="PTHR10434:SF64">
    <property type="entry name" value="1-ACYL-SN-GLYCEROL-3-PHOSPHATE ACYLTRANSFERASE-RELATED"/>
    <property type="match status" value="1"/>
</dbReference>
<name>A0A212Q5G5_9PROT</name>
<evidence type="ECO:0000256" key="2">
    <source>
        <dbReference type="ARBA" id="ARBA00022516"/>
    </source>
</evidence>
<sequence length="284" mass="31536">MRESLPRAIGRAIGFVTITLALLAIYSLARPLGPTARRKIRRGWSASTLWILGIRLRRSGRPYTGLPTLYVANHLSYIDIPCIATCLDAPFIAKSEVAGWPLFGMLAKLTDTLFVRRHWREARRQRDQIADRLEAGHDLVLFGEGTSSDGLSVLPIKTSLLSVAEVGVVGRTIAIQPITLCFRRFRDGRPIVGRDADYYAWWGDATLVAHLWRLLKLPGMEAEIVFSPATLSDMPIARKQLGPHLRQTMQAIIAGNGLSPPPTLPVRDSLPDQDRIDGHWPSHA</sequence>
<evidence type="ECO:0000313" key="9">
    <source>
        <dbReference type="EMBL" id="SNB54587.1"/>
    </source>
</evidence>
<feature type="domain" description="Phospholipid/glycerol acyltransferase" evidence="8">
    <location>
        <begin position="68"/>
        <end position="183"/>
    </location>
</feature>
<evidence type="ECO:0000256" key="5">
    <source>
        <dbReference type="ARBA" id="ARBA00023315"/>
    </source>
</evidence>
<dbReference type="GO" id="GO:0003841">
    <property type="term" value="F:1-acylglycerol-3-phosphate O-acyltransferase activity"/>
    <property type="evidence" value="ECO:0007669"/>
    <property type="project" value="TreeGrafter"/>
</dbReference>
<evidence type="ECO:0000256" key="7">
    <source>
        <dbReference type="SAM" id="Phobius"/>
    </source>
</evidence>
<evidence type="ECO:0000256" key="4">
    <source>
        <dbReference type="ARBA" id="ARBA00023098"/>
    </source>
</evidence>
<keyword evidence="4" id="KW-0443">Lipid metabolism</keyword>
<dbReference type="InterPro" id="IPR002123">
    <property type="entry name" value="Plipid/glycerol_acylTrfase"/>
</dbReference>
<dbReference type="GO" id="GO:0006654">
    <property type="term" value="P:phosphatidic acid biosynthetic process"/>
    <property type="evidence" value="ECO:0007669"/>
    <property type="project" value="TreeGrafter"/>
</dbReference>
<dbReference type="OrthoDB" id="9806880at2"/>
<keyword evidence="7" id="KW-1133">Transmembrane helix</keyword>